<keyword evidence="3" id="KW-1185">Reference proteome</keyword>
<dbReference type="Proteomes" id="UP000095282">
    <property type="component" value="Unplaced"/>
</dbReference>
<evidence type="ECO:0000313" key="3">
    <source>
        <dbReference type="Proteomes" id="UP000095282"/>
    </source>
</evidence>
<feature type="signal peptide" evidence="2">
    <location>
        <begin position="1"/>
        <end position="19"/>
    </location>
</feature>
<dbReference type="WBParaSite" id="Csp11.Scaffold628.g7164.t1">
    <property type="protein sequence ID" value="Csp11.Scaffold628.g7164.t1"/>
    <property type="gene ID" value="Csp11.Scaffold628.g7164"/>
</dbReference>
<evidence type="ECO:0000256" key="1">
    <source>
        <dbReference type="SAM" id="Phobius"/>
    </source>
</evidence>
<keyword evidence="2" id="KW-0732">Signal</keyword>
<proteinExistence type="predicted"/>
<reference evidence="4" key="1">
    <citation type="submission" date="2016-11" db="UniProtKB">
        <authorList>
            <consortium name="WormBaseParasite"/>
        </authorList>
    </citation>
    <scope>IDENTIFICATION</scope>
</reference>
<protein>
    <submittedName>
        <fullName evidence="4">Col_cuticle_N domain-containing protein</fullName>
    </submittedName>
</protein>
<sequence>MKLLFFVLLPAVLIATTQCQVETTTPKNLSSERTVKENTIYALAYAAIPVISLTILVILHHYGKMRIKQMNRVIPADVELKTITICKGKIESAKESSPYINPSCI</sequence>
<keyword evidence="1" id="KW-0812">Transmembrane</keyword>
<evidence type="ECO:0000256" key="2">
    <source>
        <dbReference type="SAM" id="SignalP"/>
    </source>
</evidence>
<keyword evidence="1" id="KW-1133">Transmembrane helix</keyword>
<accession>A0A1I7TLQ1</accession>
<organism evidence="3 4">
    <name type="scientific">Caenorhabditis tropicalis</name>
    <dbReference type="NCBI Taxonomy" id="1561998"/>
    <lineage>
        <taxon>Eukaryota</taxon>
        <taxon>Metazoa</taxon>
        <taxon>Ecdysozoa</taxon>
        <taxon>Nematoda</taxon>
        <taxon>Chromadorea</taxon>
        <taxon>Rhabditida</taxon>
        <taxon>Rhabditina</taxon>
        <taxon>Rhabditomorpha</taxon>
        <taxon>Rhabditoidea</taxon>
        <taxon>Rhabditidae</taxon>
        <taxon>Peloderinae</taxon>
        <taxon>Caenorhabditis</taxon>
    </lineage>
</organism>
<feature type="transmembrane region" description="Helical" evidence="1">
    <location>
        <begin position="43"/>
        <end position="62"/>
    </location>
</feature>
<keyword evidence="1" id="KW-0472">Membrane</keyword>
<dbReference type="AlphaFoldDB" id="A0A1I7TLQ1"/>
<evidence type="ECO:0000313" key="4">
    <source>
        <dbReference type="WBParaSite" id="Csp11.Scaffold628.g7164.t1"/>
    </source>
</evidence>
<name>A0A1I7TLQ1_9PELO</name>
<feature type="chain" id="PRO_5009307663" evidence="2">
    <location>
        <begin position="20"/>
        <end position="105"/>
    </location>
</feature>